<dbReference type="EMBL" id="CP113520">
    <property type="protein sequence ID" value="WAJ26376.1"/>
    <property type="molecule type" value="Genomic_DNA"/>
</dbReference>
<organism evidence="1 2">
    <name type="scientific">Antarcticirhabdus aurantiaca</name>
    <dbReference type="NCBI Taxonomy" id="2606717"/>
    <lineage>
        <taxon>Bacteria</taxon>
        <taxon>Pseudomonadati</taxon>
        <taxon>Pseudomonadota</taxon>
        <taxon>Alphaproteobacteria</taxon>
        <taxon>Hyphomicrobiales</taxon>
        <taxon>Aurantimonadaceae</taxon>
        <taxon>Antarcticirhabdus</taxon>
    </lineage>
</organism>
<protein>
    <submittedName>
        <fullName evidence="1">Polysaccharide deacetylase family protein</fullName>
    </submittedName>
</protein>
<name>A0ACD4NHW2_9HYPH</name>
<sequence length="297" mass="33726">MPKMSDRIPYEAFVDRPRLELPGGARVAVWFIVNVEEWSIERPMPRTVLSAPMGQPLMPDLPNWAWHEYGMRVGFWRILKALQSRNLRATMALNGNVVNSYPRIAQAARDADWEFMGHGFVQRPMHHLEDQRDQIAKTVDAIRGFTGKGPVGWESPGLTETEDTLDYLREAGIEYVANWVVDDLPCELSTRHGPMLSVPYSVETNDIVVHAVEKLPSDAFMRRTIDQFDRLYQDGEENARVMAISLHPYLTGVPHRIGYFEKLIDHILGHDKVAWMTGEEIAAWYRGATAGKASQAA</sequence>
<evidence type="ECO:0000313" key="1">
    <source>
        <dbReference type="EMBL" id="WAJ26376.1"/>
    </source>
</evidence>
<evidence type="ECO:0000313" key="2">
    <source>
        <dbReference type="Proteomes" id="UP001163223"/>
    </source>
</evidence>
<proteinExistence type="predicted"/>
<dbReference type="Proteomes" id="UP001163223">
    <property type="component" value="Chromosome"/>
</dbReference>
<accession>A0ACD4NHW2</accession>
<keyword evidence="2" id="KW-1185">Reference proteome</keyword>
<gene>
    <name evidence="1" type="ORF">OXU80_15905</name>
</gene>
<reference evidence="1" key="1">
    <citation type="submission" date="2022-11" db="EMBL/GenBank/DDBJ databases">
        <title>beta-Carotene-producing bacterium, Jeongeuplla avenae sp. nov., alleviates the salt stress of Arabidopsis seedlings.</title>
        <authorList>
            <person name="Jiang L."/>
            <person name="Lee J."/>
        </authorList>
    </citation>
    <scope>NUCLEOTIDE SEQUENCE</scope>
    <source>
        <strain evidence="1">DY_R2A_6</strain>
    </source>
</reference>